<keyword evidence="5" id="KW-0687">Ribonucleoprotein</keyword>
<evidence type="ECO:0000256" key="4">
    <source>
        <dbReference type="ARBA" id="ARBA00022980"/>
    </source>
</evidence>
<evidence type="ECO:0000256" key="2">
    <source>
        <dbReference type="ARBA" id="ARBA00022491"/>
    </source>
</evidence>
<comment type="caution">
    <text evidence="8">The sequence shown here is derived from an EMBL/GenBank/DDBJ whole genome shotgun (WGS) entry which is preliminary data.</text>
</comment>
<comment type="similarity">
    <text evidence="1">Belongs to the universal ribosomal protein uL1 family.</text>
</comment>
<dbReference type="InterPro" id="IPR028364">
    <property type="entry name" value="Ribosomal_uL1/biogenesis"/>
</dbReference>
<reference evidence="8" key="1">
    <citation type="submission" date="2020-04" db="EMBL/GenBank/DDBJ databases">
        <authorList>
            <person name="Zhang T."/>
        </authorList>
    </citation>
    <scope>NUCLEOTIDE SEQUENCE</scope>
    <source>
        <strain evidence="8">HKST-UBA79</strain>
    </source>
</reference>
<name>A0A955J2B7_UNCKA</name>
<dbReference type="InterPro" id="IPR023674">
    <property type="entry name" value="Ribosomal_uL1-like"/>
</dbReference>
<gene>
    <name evidence="8" type="ORF">KC980_04335</name>
</gene>
<evidence type="ECO:0000313" key="9">
    <source>
        <dbReference type="Proteomes" id="UP000740557"/>
    </source>
</evidence>
<dbReference type="GO" id="GO:0006417">
    <property type="term" value="P:regulation of translation"/>
    <property type="evidence" value="ECO:0007669"/>
    <property type="project" value="UniProtKB-KW"/>
</dbReference>
<dbReference type="GO" id="GO:0005840">
    <property type="term" value="C:ribosome"/>
    <property type="evidence" value="ECO:0007669"/>
    <property type="project" value="UniProtKB-KW"/>
</dbReference>
<proteinExistence type="inferred from homology"/>
<dbReference type="PANTHER" id="PTHR36427:SF3">
    <property type="entry name" value="LARGE RIBOSOMAL SUBUNIT PROTEIN UL1M"/>
    <property type="match status" value="1"/>
</dbReference>
<dbReference type="AlphaFoldDB" id="A0A955J2B7"/>
<reference evidence="8" key="2">
    <citation type="journal article" date="2021" name="Microbiome">
        <title>Successional dynamics and alternative stable states in a saline activated sludge microbial community over 9 years.</title>
        <authorList>
            <person name="Wang Y."/>
            <person name="Ye J."/>
            <person name="Ju F."/>
            <person name="Liu L."/>
            <person name="Boyd J.A."/>
            <person name="Deng Y."/>
            <person name="Parks D.H."/>
            <person name="Jiang X."/>
            <person name="Yin X."/>
            <person name="Woodcroft B.J."/>
            <person name="Tyson G.W."/>
            <person name="Hugenholtz P."/>
            <person name="Polz M.F."/>
            <person name="Zhang T."/>
        </authorList>
    </citation>
    <scope>NUCLEOTIDE SEQUENCE</scope>
    <source>
        <strain evidence="8">HKST-UBA79</strain>
    </source>
</reference>
<dbReference type="GO" id="GO:1990904">
    <property type="term" value="C:ribonucleoprotein complex"/>
    <property type="evidence" value="ECO:0007669"/>
    <property type="project" value="UniProtKB-KW"/>
</dbReference>
<evidence type="ECO:0000256" key="3">
    <source>
        <dbReference type="ARBA" id="ARBA00022845"/>
    </source>
</evidence>
<protein>
    <recommendedName>
        <fullName evidence="6">Large ribosomal subunit protein uL1</fullName>
    </recommendedName>
    <alternativeName>
        <fullName evidence="7">50S ribosomal protein L1</fullName>
    </alternativeName>
</protein>
<keyword evidence="3" id="KW-0810">Translation regulation</keyword>
<dbReference type="Gene3D" id="3.30.190.20">
    <property type="match status" value="1"/>
</dbReference>
<evidence type="ECO:0000256" key="7">
    <source>
        <dbReference type="ARBA" id="ARBA00035452"/>
    </source>
</evidence>
<feature type="non-terminal residue" evidence="8">
    <location>
        <position position="95"/>
    </location>
</feature>
<dbReference type="Pfam" id="PF00687">
    <property type="entry name" value="Ribosomal_L1"/>
    <property type="match status" value="1"/>
</dbReference>
<keyword evidence="4" id="KW-0689">Ribosomal protein</keyword>
<evidence type="ECO:0000256" key="5">
    <source>
        <dbReference type="ARBA" id="ARBA00023274"/>
    </source>
</evidence>
<dbReference type="EMBL" id="JAGQNX010000141">
    <property type="protein sequence ID" value="MCA9308716.1"/>
    <property type="molecule type" value="Genomic_DNA"/>
</dbReference>
<keyword evidence="2" id="KW-0678">Repressor</keyword>
<organism evidence="8 9">
    <name type="scientific">candidate division WWE3 bacterium</name>
    <dbReference type="NCBI Taxonomy" id="2053526"/>
    <lineage>
        <taxon>Bacteria</taxon>
        <taxon>Katanobacteria</taxon>
    </lineage>
</organism>
<sequence>MTKPKDTTSYSIEQALEKVISSSKEKFDATVEVHCNFKLEVKKPDQSFRTTVSLPHGTGRQLRVATFSTEKVDNADMQLTDSDLDKIVAGSIAPK</sequence>
<dbReference type="PANTHER" id="PTHR36427">
    <property type="entry name" value="54S RIBOSOMAL PROTEIN L1, MITOCHONDRIAL"/>
    <property type="match status" value="1"/>
</dbReference>
<evidence type="ECO:0000256" key="1">
    <source>
        <dbReference type="ARBA" id="ARBA00010531"/>
    </source>
</evidence>
<evidence type="ECO:0000313" key="8">
    <source>
        <dbReference type="EMBL" id="MCA9308716.1"/>
    </source>
</evidence>
<dbReference type="Proteomes" id="UP000740557">
    <property type="component" value="Unassembled WGS sequence"/>
</dbReference>
<dbReference type="SUPFAM" id="SSF56808">
    <property type="entry name" value="Ribosomal protein L1"/>
    <property type="match status" value="1"/>
</dbReference>
<evidence type="ECO:0000256" key="6">
    <source>
        <dbReference type="ARBA" id="ARBA00035241"/>
    </source>
</evidence>
<accession>A0A955J2B7</accession>